<accession>A0AB34J4V9</accession>
<evidence type="ECO:0000313" key="6">
    <source>
        <dbReference type="Proteomes" id="UP001515480"/>
    </source>
</evidence>
<dbReference type="GO" id="GO:0016740">
    <property type="term" value="F:transferase activity"/>
    <property type="evidence" value="ECO:0007669"/>
    <property type="project" value="UniProtKB-KW"/>
</dbReference>
<protein>
    <recommendedName>
        <fullName evidence="4">Glycosyl transferase CAP10 domain-containing protein</fullName>
    </recommendedName>
</protein>
<dbReference type="Proteomes" id="UP001515480">
    <property type="component" value="Unassembled WGS sequence"/>
</dbReference>
<keyword evidence="2" id="KW-0808">Transferase</keyword>
<evidence type="ECO:0000259" key="4">
    <source>
        <dbReference type="SMART" id="SM00672"/>
    </source>
</evidence>
<proteinExistence type="inferred from homology"/>
<evidence type="ECO:0000256" key="2">
    <source>
        <dbReference type="ARBA" id="ARBA00022679"/>
    </source>
</evidence>
<evidence type="ECO:0000313" key="5">
    <source>
        <dbReference type="EMBL" id="KAL1511673.1"/>
    </source>
</evidence>
<dbReference type="SMART" id="SM00672">
    <property type="entry name" value="CAP10"/>
    <property type="match status" value="1"/>
</dbReference>
<comment type="similarity">
    <text evidence="1">Belongs to the glycosyltransferase 90 family.</text>
</comment>
<dbReference type="Pfam" id="PF05686">
    <property type="entry name" value="Glyco_transf_90"/>
    <property type="match status" value="1"/>
</dbReference>
<reference evidence="5 6" key="1">
    <citation type="journal article" date="2024" name="Science">
        <title>Giant polyketide synthase enzymes in the biosynthesis of giant marine polyether toxins.</title>
        <authorList>
            <person name="Fallon T.R."/>
            <person name="Shende V.V."/>
            <person name="Wierzbicki I.H."/>
            <person name="Pendleton A.L."/>
            <person name="Watervoot N.F."/>
            <person name="Auber R.P."/>
            <person name="Gonzalez D.J."/>
            <person name="Wisecaver J.H."/>
            <person name="Moore B.S."/>
        </authorList>
    </citation>
    <scope>NUCLEOTIDE SEQUENCE [LARGE SCALE GENOMIC DNA]</scope>
    <source>
        <strain evidence="5 6">12B1</strain>
    </source>
</reference>
<feature type="region of interest" description="Disordered" evidence="3">
    <location>
        <begin position="483"/>
        <end position="508"/>
    </location>
</feature>
<comment type="caution">
    <text evidence="5">The sequence shown here is derived from an EMBL/GenBank/DDBJ whole genome shotgun (WGS) entry which is preliminary data.</text>
</comment>
<evidence type="ECO:0000256" key="3">
    <source>
        <dbReference type="SAM" id="MobiDB-lite"/>
    </source>
</evidence>
<dbReference type="PANTHER" id="PTHR12203:SF35">
    <property type="entry name" value="PROTEIN O-GLUCOSYLTRANSFERASE 1"/>
    <property type="match status" value="1"/>
</dbReference>
<dbReference type="InterPro" id="IPR051091">
    <property type="entry name" value="O-Glucosyltr/Glycosyltrsf_90"/>
</dbReference>
<gene>
    <name evidence="5" type="ORF">AB1Y20_004963</name>
</gene>
<evidence type="ECO:0000256" key="1">
    <source>
        <dbReference type="ARBA" id="ARBA00010118"/>
    </source>
</evidence>
<name>A0AB34J4V9_PRYPA</name>
<organism evidence="5 6">
    <name type="scientific">Prymnesium parvum</name>
    <name type="common">Toxic golden alga</name>
    <dbReference type="NCBI Taxonomy" id="97485"/>
    <lineage>
        <taxon>Eukaryota</taxon>
        <taxon>Haptista</taxon>
        <taxon>Haptophyta</taxon>
        <taxon>Prymnesiophyceae</taxon>
        <taxon>Prymnesiales</taxon>
        <taxon>Prymnesiaceae</taxon>
        <taxon>Prymnesium</taxon>
    </lineage>
</organism>
<dbReference type="EMBL" id="JBGBPQ010000013">
    <property type="protein sequence ID" value="KAL1511673.1"/>
    <property type="molecule type" value="Genomic_DNA"/>
</dbReference>
<dbReference type="AlphaFoldDB" id="A0AB34J4V9"/>
<dbReference type="PANTHER" id="PTHR12203">
    <property type="entry name" value="KDEL LYS-ASP-GLU-LEU CONTAINING - RELATED"/>
    <property type="match status" value="1"/>
</dbReference>
<keyword evidence="6" id="KW-1185">Reference proteome</keyword>
<feature type="domain" description="Glycosyl transferase CAP10" evidence="4">
    <location>
        <begin position="93"/>
        <end position="351"/>
    </location>
</feature>
<dbReference type="InterPro" id="IPR006598">
    <property type="entry name" value="CAP10"/>
</dbReference>
<sequence length="538" mass="59106">MDSPYPAAYLDSLFAGLPTGVHREALLDQFLARPSSLLLVALTRRGAITTAAPAASFNSTRGRAAWRRFQRAKFYLQRAAATPGLLPPEGALLLLDMNDTPEPPASPHERRRAPPLPLFAASGTPCGRTIPLPIPLKGFGTNDLELLLARAAPPPPRIPWDRRDPTAVWRGAARASRACAPPPPRWDAHPRAALVNLSRAAPRLGVDAGFTSVGKSPRGVPMDRFDRRLRVVPPLPFARFAEHKFVLELDGSGYQASLAAKMLLGSAVLSQRSRWPLWFQPLLEHETHLVLFRADLSDLPEQLRLLRQNDEVARLMGAMGADLVRALLEQRHLEAYVRGVLSRWVKLFSRQALFRALLKDPNATTLRTAPELLDELCHDAQQADAAARRVAAQLAAGAAPFVPTRAAFCRGARRDSESAQPDEAACLAHCRPRGCACFHFARGRCRWTATFAGLNASRQGYTAWVRTEGRRLAAPREERRAAAAEAKGASPRTPAHAARLKKAKRPPPPLLYCERVHRLPAHPPVLSDKVEFARAREG</sequence>